<sequence length="193" mass="23106">MQIAIKEKINKMVGCSYFEDLDTNFNLEPSFYDEDIKFGIFNSNHKSMTLFFDFFHEKIYEHRKLLMDKNSRAFLKGLESQDLKYIKMLGFIISLDSGIGFYIPLNEEKAEHIHLMITKWDTIFFEKFIGSLIKRYNSDSFFINDEVLFLKKFIRNVESYSKDCKYIRRHVLDSGLKQLKSIFLRHEDKNIET</sequence>
<evidence type="ECO:0000313" key="2">
    <source>
        <dbReference type="Proteomes" id="UP000216361"/>
    </source>
</evidence>
<dbReference type="Proteomes" id="UP000216361">
    <property type="component" value="Unassembled WGS sequence"/>
</dbReference>
<keyword evidence="2" id="KW-1185">Reference proteome</keyword>
<proteinExistence type="predicted"/>
<organism evidence="1 2">
    <name type="scientific">Elstera cyanobacteriorum</name>
    <dbReference type="NCBI Taxonomy" id="2022747"/>
    <lineage>
        <taxon>Bacteria</taxon>
        <taxon>Pseudomonadati</taxon>
        <taxon>Pseudomonadota</taxon>
        <taxon>Alphaproteobacteria</taxon>
        <taxon>Rhodospirillales</taxon>
        <taxon>Rhodospirillaceae</taxon>
        <taxon>Elstera</taxon>
    </lineage>
</organism>
<protein>
    <submittedName>
        <fullName evidence="1">Uncharacterized protein</fullName>
    </submittedName>
</protein>
<dbReference type="AlphaFoldDB" id="A0A255XXI2"/>
<gene>
    <name evidence="1" type="ORF">CHR90_01850</name>
</gene>
<comment type="caution">
    <text evidence="1">The sequence shown here is derived from an EMBL/GenBank/DDBJ whole genome shotgun (WGS) entry which is preliminary data.</text>
</comment>
<accession>A0A255XXI2</accession>
<reference evidence="1 2" key="1">
    <citation type="submission" date="2017-07" db="EMBL/GenBank/DDBJ databases">
        <title>Elstera cyanobacteriorum sp. nov., a novel bacterium isolated from cyanobacterial aggregates in a eutrophic lake.</title>
        <authorList>
            <person name="Cai H."/>
        </authorList>
    </citation>
    <scope>NUCLEOTIDE SEQUENCE [LARGE SCALE GENOMIC DNA]</scope>
    <source>
        <strain evidence="1 2">TH019</strain>
    </source>
</reference>
<dbReference type="EMBL" id="NOXS01000021">
    <property type="protein sequence ID" value="OYQ21622.1"/>
    <property type="molecule type" value="Genomic_DNA"/>
</dbReference>
<name>A0A255XXI2_9PROT</name>
<evidence type="ECO:0000313" key="1">
    <source>
        <dbReference type="EMBL" id="OYQ21622.1"/>
    </source>
</evidence>